<dbReference type="Proteomes" id="UP000324800">
    <property type="component" value="Unassembled WGS sequence"/>
</dbReference>
<name>A0A5J4WAI3_9EUKA</name>
<protein>
    <submittedName>
        <fullName evidence="5">Uncharacterized protein</fullName>
    </submittedName>
</protein>
<reference evidence="5 6" key="1">
    <citation type="submission" date="2019-03" db="EMBL/GenBank/DDBJ databases">
        <title>Single cell metagenomics reveals metabolic interactions within the superorganism composed of flagellate Streblomastix strix and complex community of Bacteroidetes bacteria on its surface.</title>
        <authorList>
            <person name="Treitli S.C."/>
            <person name="Kolisko M."/>
            <person name="Husnik F."/>
            <person name="Keeling P."/>
            <person name="Hampl V."/>
        </authorList>
    </citation>
    <scope>NUCLEOTIDE SEQUENCE [LARGE SCALE GENOMIC DNA]</scope>
    <source>
        <strain evidence="5">ST1C</strain>
    </source>
</reference>
<evidence type="ECO:0000256" key="3">
    <source>
        <dbReference type="ARBA" id="ARBA00022833"/>
    </source>
</evidence>
<proteinExistence type="predicted"/>
<evidence type="ECO:0000256" key="2">
    <source>
        <dbReference type="ARBA" id="ARBA00022771"/>
    </source>
</evidence>
<dbReference type="OrthoDB" id="31154at2759"/>
<feature type="region of interest" description="Disordered" evidence="4">
    <location>
        <begin position="85"/>
        <end position="184"/>
    </location>
</feature>
<evidence type="ECO:0000313" key="5">
    <source>
        <dbReference type="EMBL" id="KAA6391968.1"/>
    </source>
</evidence>
<evidence type="ECO:0000313" key="6">
    <source>
        <dbReference type="Proteomes" id="UP000324800"/>
    </source>
</evidence>
<dbReference type="PANTHER" id="PTHR31437:SF1">
    <property type="entry name" value="PROTEIN SREK1IP1"/>
    <property type="match status" value="1"/>
</dbReference>
<sequence>MPKDNKVQTSISLQMHDIWKNSIGFDPYAPTDNKEFELEQKKKAAQQKQYEDLMNLARNTQQKKVRASSGHFAFECRNFSIDEDEINDLQNAAPKHSDDSSSNDEENKIELTSIQKKKKRKRKNDSQDDTSDSDKEKKHKHKHKHRKHKSRSSSSSSSRKSQNKRHRRKHSEDDEIKRKRRRTE</sequence>
<feature type="compositionally biased region" description="Basic residues" evidence="4">
    <location>
        <begin position="137"/>
        <end position="151"/>
    </location>
</feature>
<dbReference type="PANTHER" id="PTHR31437">
    <property type="entry name" value="SREK1IP1 FAMILY MEMBER"/>
    <property type="match status" value="1"/>
</dbReference>
<gene>
    <name evidence="5" type="ORF">EZS28_012503</name>
</gene>
<feature type="compositionally biased region" description="Basic and acidic residues" evidence="4">
    <location>
        <begin position="95"/>
        <end position="109"/>
    </location>
</feature>
<comment type="caution">
    <text evidence="5">The sequence shown here is derived from an EMBL/GenBank/DDBJ whole genome shotgun (WGS) entry which is preliminary data.</text>
</comment>
<evidence type="ECO:0000256" key="4">
    <source>
        <dbReference type="SAM" id="MobiDB-lite"/>
    </source>
</evidence>
<accession>A0A5J4WAI3</accession>
<keyword evidence="3" id="KW-0862">Zinc</keyword>
<organism evidence="5 6">
    <name type="scientific">Streblomastix strix</name>
    <dbReference type="NCBI Taxonomy" id="222440"/>
    <lineage>
        <taxon>Eukaryota</taxon>
        <taxon>Metamonada</taxon>
        <taxon>Preaxostyla</taxon>
        <taxon>Oxymonadida</taxon>
        <taxon>Streblomastigidae</taxon>
        <taxon>Streblomastix</taxon>
    </lineage>
</organism>
<dbReference type="EMBL" id="SNRW01002702">
    <property type="protein sequence ID" value="KAA6391968.1"/>
    <property type="molecule type" value="Genomic_DNA"/>
</dbReference>
<keyword evidence="1" id="KW-0479">Metal-binding</keyword>
<dbReference type="GO" id="GO:0008270">
    <property type="term" value="F:zinc ion binding"/>
    <property type="evidence" value="ECO:0007669"/>
    <property type="project" value="UniProtKB-KW"/>
</dbReference>
<dbReference type="AlphaFoldDB" id="A0A5J4WAI3"/>
<evidence type="ECO:0000256" key="1">
    <source>
        <dbReference type="ARBA" id="ARBA00022723"/>
    </source>
</evidence>
<keyword evidence="2" id="KW-0863">Zinc-finger</keyword>